<feature type="region of interest" description="Disordered" evidence="2">
    <location>
        <begin position="137"/>
        <end position="160"/>
    </location>
</feature>
<reference evidence="4 5" key="1">
    <citation type="submission" date="2019-02" db="EMBL/GenBank/DDBJ databases">
        <title>Deep-cultivation of Planctomycetes and their phenomic and genomic characterization uncovers novel biology.</title>
        <authorList>
            <person name="Wiegand S."/>
            <person name="Jogler M."/>
            <person name="Boedeker C."/>
            <person name="Pinto D."/>
            <person name="Vollmers J."/>
            <person name="Rivas-Marin E."/>
            <person name="Kohn T."/>
            <person name="Peeters S.H."/>
            <person name="Heuer A."/>
            <person name="Rast P."/>
            <person name="Oberbeckmann S."/>
            <person name="Bunk B."/>
            <person name="Jeske O."/>
            <person name="Meyerdierks A."/>
            <person name="Storesund J.E."/>
            <person name="Kallscheuer N."/>
            <person name="Luecker S."/>
            <person name="Lage O.M."/>
            <person name="Pohl T."/>
            <person name="Merkel B.J."/>
            <person name="Hornburger P."/>
            <person name="Mueller R.-W."/>
            <person name="Bruemmer F."/>
            <person name="Labrenz M."/>
            <person name="Spormann A.M."/>
            <person name="Op den Camp H."/>
            <person name="Overmann J."/>
            <person name="Amann R."/>
            <person name="Jetten M.S.M."/>
            <person name="Mascher T."/>
            <person name="Medema M.H."/>
            <person name="Devos D.P."/>
            <person name="Kaster A.-K."/>
            <person name="Ovreas L."/>
            <person name="Rohde M."/>
            <person name="Galperin M.Y."/>
            <person name="Jogler C."/>
        </authorList>
    </citation>
    <scope>NUCLEOTIDE SEQUENCE [LARGE SCALE GENOMIC DNA]</scope>
    <source>
        <strain evidence="4 5">Pla85_3_4</strain>
    </source>
</reference>
<evidence type="ECO:0000259" key="3">
    <source>
        <dbReference type="Pfam" id="PF02979"/>
    </source>
</evidence>
<keyword evidence="1" id="KW-0479">Metal-binding</keyword>
<dbReference type="GO" id="GO:0046914">
    <property type="term" value="F:transition metal ion binding"/>
    <property type="evidence" value="ECO:0007669"/>
    <property type="project" value="InterPro"/>
</dbReference>
<keyword evidence="5" id="KW-1185">Reference proteome</keyword>
<feature type="compositionally biased region" description="Low complexity" evidence="2">
    <location>
        <begin position="137"/>
        <end position="147"/>
    </location>
</feature>
<dbReference type="GO" id="GO:0003824">
    <property type="term" value="F:catalytic activity"/>
    <property type="evidence" value="ECO:0007669"/>
    <property type="project" value="InterPro"/>
</dbReference>
<sequence>MAPNTDWNLKWELLVADAWDDADLKTRLLSDPMAVCKERGIVPPEGVVLKVVENDVSTIHLVLPEAPTEAELSEEELEGVAGGGGFSIGIGPGGGVSFGIGGCSGGRCSSSGCSGGRCSSSGCSGGRCSSSGCSSSGCSGGRCSSSGCSGGRGGCSGGRC</sequence>
<gene>
    <name evidence="4" type="ORF">Pla8534_19250</name>
</gene>
<evidence type="ECO:0000256" key="1">
    <source>
        <dbReference type="ARBA" id="ARBA00022723"/>
    </source>
</evidence>
<dbReference type="InterPro" id="IPR036648">
    <property type="entry name" value="CN_Hdrase_a/SCN_Hdrase_g_sf"/>
</dbReference>
<dbReference type="NCBIfam" id="TIGR03793">
    <property type="entry name" value="leader_NHLP"/>
    <property type="match status" value="1"/>
</dbReference>
<feature type="compositionally biased region" description="Gly residues" evidence="2">
    <location>
        <begin position="148"/>
        <end position="160"/>
    </location>
</feature>
<organism evidence="4 5">
    <name type="scientific">Lignipirellula cremea</name>
    <dbReference type="NCBI Taxonomy" id="2528010"/>
    <lineage>
        <taxon>Bacteria</taxon>
        <taxon>Pseudomonadati</taxon>
        <taxon>Planctomycetota</taxon>
        <taxon>Planctomycetia</taxon>
        <taxon>Pirellulales</taxon>
        <taxon>Pirellulaceae</taxon>
        <taxon>Lignipirellula</taxon>
    </lineage>
</organism>
<dbReference type="Gene3D" id="3.90.330.10">
    <property type="entry name" value="Nitrile hydratase alpha /Thiocyanate hydrolase gamma"/>
    <property type="match status" value="1"/>
</dbReference>
<dbReference type="Pfam" id="PF02979">
    <property type="entry name" value="NHase_alpha"/>
    <property type="match status" value="1"/>
</dbReference>
<dbReference type="KEGG" id="lcre:Pla8534_19250"/>
<evidence type="ECO:0000256" key="2">
    <source>
        <dbReference type="SAM" id="MobiDB-lite"/>
    </source>
</evidence>
<dbReference type="InterPro" id="IPR004232">
    <property type="entry name" value="CN_Hdrtase_a/SCN_Hdrlase_g"/>
</dbReference>
<dbReference type="SUPFAM" id="SSF56209">
    <property type="entry name" value="Nitrile hydratase alpha chain"/>
    <property type="match status" value="1"/>
</dbReference>
<dbReference type="InterPro" id="IPR022513">
    <property type="entry name" value="TOMM_pelo"/>
</dbReference>
<dbReference type="RefSeq" id="WP_197443136.1">
    <property type="nucleotide sequence ID" value="NZ_CP036433.1"/>
</dbReference>
<feature type="domain" description="Nitrile hydratase alpha/Thiocyanate hydrolase gamma" evidence="3">
    <location>
        <begin position="14"/>
        <end position="62"/>
    </location>
</feature>
<proteinExistence type="predicted"/>
<dbReference type="EMBL" id="CP036433">
    <property type="protein sequence ID" value="QDU94138.1"/>
    <property type="molecule type" value="Genomic_DNA"/>
</dbReference>
<dbReference type="Proteomes" id="UP000317648">
    <property type="component" value="Chromosome"/>
</dbReference>
<evidence type="ECO:0000313" key="5">
    <source>
        <dbReference type="Proteomes" id="UP000317648"/>
    </source>
</evidence>
<dbReference type="AlphaFoldDB" id="A0A518DQM3"/>
<name>A0A518DQM3_9BACT</name>
<evidence type="ECO:0000313" key="4">
    <source>
        <dbReference type="EMBL" id="QDU94138.1"/>
    </source>
</evidence>
<accession>A0A518DQM3</accession>
<protein>
    <recommendedName>
        <fullName evidence="3">Nitrile hydratase alpha/Thiocyanate hydrolase gamma domain-containing protein</fullName>
    </recommendedName>
</protein>